<evidence type="ECO:0000256" key="2">
    <source>
        <dbReference type="SAM" id="Phobius"/>
    </source>
</evidence>
<keyword evidence="2" id="KW-0472">Membrane</keyword>
<dbReference type="AlphaFoldDB" id="A0A8E2JD44"/>
<feature type="compositionally biased region" description="Basic and acidic residues" evidence="1">
    <location>
        <begin position="952"/>
        <end position="962"/>
    </location>
</feature>
<feature type="transmembrane region" description="Helical" evidence="2">
    <location>
        <begin position="543"/>
        <end position="561"/>
    </location>
</feature>
<protein>
    <submittedName>
        <fullName evidence="3">Uncharacterized protein</fullName>
    </submittedName>
</protein>
<feature type="region of interest" description="Disordered" evidence="1">
    <location>
        <begin position="776"/>
        <end position="962"/>
    </location>
</feature>
<evidence type="ECO:0000313" key="4">
    <source>
        <dbReference type="Proteomes" id="UP000250266"/>
    </source>
</evidence>
<evidence type="ECO:0000256" key="1">
    <source>
        <dbReference type="SAM" id="MobiDB-lite"/>
    </source>
</evidence>
<feature type="transmembrane region" description="Helical" evidence="2">
    <location>
        <begin position="240"/>
        <end position="258"/>
    </location>
</feature>
<feature type="compositionally biased region" description="Basic and acidic residues" evidence="1">
    <location>
        <begin position="794"/>
        <end position="803"/>
    </location>
</feature>
<feature type="compositionally biased region" description="Polar residues" evidence="1">
    <location>
        <begin position="936"/>
        <end position="945"/>
    </location>
</feature>
<name>A0A8E2JD44_9PEZI</name>
<proteinExistence type="predicted"/>
<reference evidence="3 4" key="1">
    <citation type="journal article" date="2016" name="Nat. Commun.">
        <title>Ectomycorrhizal ecology is imprinted in the genome of the dominant symbiotic fungus Cenococcum geophilum.</title>
        <authorList>
            <consortium name="DOE Joint Genome Institute"/>
            <person name="Peter M."/>
            <person name="Kohler A."/>
            <person name="Ohm R.A."/>
            <person name="Kuo A."/>
            <person name="Krutzmann J."/>
            <person name="Morin E."/>
            <person name="Arend M."/>
            <person name="Barry K.W."/>
            <person name="Binder M."/>
            <person name="Choi C."/>
            <person name="Clum A."/>
            <person name="Copeland A."/>
            <person name="Grisel N."/>
            <person name="Haridas S."/>
            <person name="Kipfer T."/>
            <person name="LaButti K."/>
            <person name="Lindquist E."/>
            <person name="Lipzen A."/>
            <person name="Maire R."/>
            <person name="Meier B."/>
            <person name="Mihaltcheva S."/>
            <person name="Molinier V."/>
            <person name="Murat C."/>
            <person name="Poggeler S."/>
            <person name="Quandt C.A."/>
            <person name="Sperisen C."/>
            <person name="Tritt A."/>
            <person name="Tisserant E."/>
            <person name="Crous P.W."/>
            <person name="Henrissat B."/>
            <person name="Nehls U."/>
            <person name="Egli S."/>
            <person name="Spatafora J.W."/>
            <person name="Grigoriev I.V."/>
            <person name="Martin F.M."/>
        </authorList>
    </citation>
    <scope>NUCLEOTIDE SEQUENCE [LARGE SCALE GENOMIC DNA]</scope>
    <source>
        <strain evidence="3 4">CBS 459.81</strain>
    </source>
</reference>
<feature type="transmembrane region" description="Helical" evidence="2">
    <location>
        <begin position="422"/>
        <end position="443"/>
    </location>
</feature>
<feature type="transmembrane region" description="Helical" evidence="2">
    <location>
        <begin position="206"/>
        <end position="228"/>
    </location>
</feature>
<feature type="compositionally biased region" description="Polar residues" evidence="1">
    <location>
        <begin position="844"/>
        <end position="862"/>
    </location>
</feature>
<feature type="transmembrane region" description="Helical" evidence="2">
    <location>
        <begin position="600"/>
        <end position="622"/>
    </location>
</feature>
<feature type="transmembrane region" description="Helical" evidence="2">
    <location>
        <begin position="657"/>
        <end position="678"/>
    </location>
</feature>
<dbReference type="OrthoDB" id="5392263at2759"/>
<keyword evidence="2" id="KW-1133">Transmembrane helix</keyword>
<evidence type="ECO:0000313" key="3">
    <source>
        <dbReference type="EMBL" id="OCK77644.1"/>
    </source>
</evidence>
<feature type="region of interest" description="Disordered" evidence="1">
    <location>
        <begin position="702"/>
        <end position="725"/>
    </location>
</feature>
<gene>
    <name evidence="3" type="ORF">K432DRAFT_407131</name>
</gene>
<dbReference type="Proteomes" id="UP000250266">
    <property type="component" value="Unassembled WGS sequence"/>
</dbReference>
<feature type="transmembrane region" description="Helical" evidence="2">
    <location>
        <begin position="390"/>
        <end position="410"/>
    </location>
</feature>
<feature type="compositionally biased region" description="Polar residues" evidence="1">
    <location>
        <begin position="898"/>
        <end position="914"/>
    </location>
</feature>
<sequence length="962" mass="109174">MRTNLTQCGIHYMANPELSWIYGYNGTTKGIRPNFASQVTFKGCETLCGAGIDWYQWTTASATITTWILPVVGMMLQAPFESNAFKRTLLATIRWVGSPMASLAYILWNIKVSGKCALMVDMAVRYEDQIPGEKSDFASIRDSFYILMTMNQYTMNARASMRKESEGLLRIVLFSKDLRLLGTDSPLNATREKLAQELRKGRKRGVVPVFISTMWFLFALAISIQSAFGYLGENTTAHDLALGFLLSWLPVLILGSIVDRNPVAADDMRRKLNELVDLVRRSLQDDTIRQEFINSFKNQPEAERMKEWVENVHRRCGFMTNFFVGFAGQGRIPWHYGAAHPILSDIEGCYIARRGRNWLDNEEEARTNLVMGPVDEGGLLWFDLRELWQILSSVLIVTFTIAGAFILSFFTPTVGLGCRSGGYLIFTCLTFGLLVLELIVWWVSSPIRVEQPQWLVRRRTNLESNASFARFEQSSRAVFRRVSETALSLRDSLESWSICLLKNLLSLFPMKNKTQNLDQFENTMNTRFSNIHDYSLKEWTRRFFFIPVELFNTTWLIYIVLAQTFGFYHNCSCSCSIWGGGGGYLDFTQADVTNSPWVRYYWTGGTVLASGTMGIGMIYVVIEWCLQSHLSTENYASAQRGLRRTRRYRYITYPIRFLLRWIISKTLALFALICKLFSKSYTPNQSLLWTKETTYYFRPPHSSTTLPRQSYIPSPPSPRPSTDATSLLSGVQLDLRTTSTSRELQPYPYTFDSADLGIGPWTPPTHTRILHISPQLDRSLSPASPPRSHPRTLHGRDRGDSESSKMPLIRTPRGRDRGDSVSSQTRLLQTPDLDSHKRNPSPTPSQFSIPRKPSSQDLQPQRTYAGDPQSPASQFSIPRKAPNQHLTRDSGQGFGLGISTTSILSQPRSNSHSPAPSRLSMDSIDSPIHERRRLQFPTQQSTYPQQGIDEASGSRDNRAKGI</sequence>
<keyword evidence="4" id="KW-1185">Reference proteome</keyword>
<accession>A0A8E2JD44</accession>
<dbReference type="EMBL" id="KV745111">
    <property type="protein sequence ID" value="OCK77644.1"/>
    <property type="molecule type" value="Genomic_DNA"/>
</dbReference>
<organism evidence="3 4">
    <name type="scientific">Lepidopterella palustris CBS 459.81</name>
    <dbReference type="NCBI Taxonomy" id="1314670"/>
    <lineage>
        <taxon>Eukaryota</taxon>
        <taxon>Fungi</taxon>
        <taxon>Dikarya</taxon>
        <taxon>Ascomycota</taxon>
        <taxon>Pezizomycotina</taxon>
        <taxon>Dothideomycetes</taxon>
        <taxon>Pleosporomycetidae</taxon>
        <taxon>Mytilinidiales</taxon>
        <taxon>Argynnaceae</taxon>
        <taxon>Lepidopterella</taxon>
    </lineage>
</organism>
<keyword evidence="2" id="KW-0812">Transmembrane</keyword>